<proteinExistence type="predicted"/>
<name>A0A6A6R9H6_9PEZI</name>
<gene>
    <name evidence="2" type="ORF">BU16DRAFT_197728</name>
</gene>
<dbReference type="Proteomes" id="UP000799750">
    <property type="component" value="Unassembled WGS sequence"/>
</dbReference>
<feature type="compositionally biased region" description="Low complexity" evidence="1">
    <location>
        <begin position="195"/>
        <end position="210"/>
    </location>
</feature>
<feature type="compositionally biased region" description="Polar residues" evidence="1">
    <location>
        <begin position="211"/>
        <end position="228"/>
    </location>
</feature>
<dbReference type="OrthoDB" id="5226911at2759"/>
<dbReference type="PANTHER" id="PTHR42354">
    <property type="entry name" value="C2H2-TYPE DOMAIN-CONTAINING PROTEIN"/>
    <property type="match status" value="1"/>
</dbReference>
<organism evidence="2 3">
    <name type="scientific">Lophium mytilinum</name>
    <dbReference type="NCBI Taxonomy" id="390894"/>
    <lineage>
        <taxon>Eukaryota</taxon>
        <taxon>Fungi</taxon>
        <taxon>Dikarya</taxon>
        <taxon>Ascomycota</taxon>
        <taxon>Pezizomycotina</taxon>
        <taxon>Dothideomycetes</taxon>
        <taxon>Pleosporomycetidae</taxon>
        <taxon>Mytilinidiales</taxon>
        <taxon>Mytilinidiaceae</taxon>
        <taxon>Lophium</taxon>
    </lineage>
</organism>
<sequence>MAHHHSDVSNCVDSIVHAFTDGFAVFRRLREKRRRKKSRKAGAGAAGVQLDARDGAELRLSNSLRRGPADIQTQYERSYGVVGERFAKGDAIAHASLAETLLKLNTGLVGIIASFLNHDRKDNLNLDYKSLTNLSDASRAEAIDTLNLLYQRLSQSNIALYQPKPGCPRCGSSKHANCGAVATRNSSEKSRKKQGGSSKSGSTTTSRSRSNTPTITRVPVKSSSQTQLAIVRPRNRRTGSTSSASSAIPSTKSPSTASTAVNTPMASPLASPEFRKVDPFAYPAPPSPPEYPSAKPTANSRRKMSSSHPDRPQTWPYAQPEPAPTPQMPAAKPVKATTFPVTAPPPPPKPKHLSPDATSKPLSAIPRRLDKATPSSYSFASDSTKLGEIPMRNWTVPFDYEVSGRLNEEALARGWPVEPREERERERPKRRLFGFLRRGSGDEKGGS</sequence>
<evidence type="ECO:0000256" key="1">
    <source>
        <dbReference type="SAM" id="MobiDB-lite"/>
    </source>
</evidence>
<feature type="region of interest" description="Disordered" evidence="1">
    <location>
        <begin position="171"/>
        <end position="382"/>
    </location>
</feature>
<dbReference type="AlphaFoldDB" id="A0A6A6R9H6"/>
<feature type="compositionally biased region" description="Polar residues" evidence="1">
    <location>
        <begin position="373"/>
        <end position="382"/>
    </location>
</feature>
<feature type="compositionally biased region" description="Basic and acidic residues" evidence="1">
    <location>
        <begin position="418"/>
        <end position="427"/>
    </location>
</feature>
<evidence type="ECO:0000313" key="3">
    <source>
        <dbReference type="Proteomes" id="UP000799750"/>
    </source>
</evidence>
<dbReference type="EMBL" id="MU004182">
    <property type="protein sequence ID" value="KAF2501398.1"/>
    <property type="molecule type" value="Genomic_DNA"/>
</dbReference>
<evidence type="ECO:0000313" key="2">
    <source>
        <dbReference type="EMBL" id="KAF2501398.1"/>
    </source>
</evidence>
<feature type="region of interest" description="Disordered" evidence="1">
    <location>
        <begin position="417"/>
        <end position="447"/>
    </location>
</feature>
<feature type="compositionally biased region" description="Low complexity" evidence="1">
    <location>
        <begin position="240"/>
        <end position="260"/>
    </location>
</feature>
<reference evidence="2" key="1">
    <citation type="journal article" date="2020" name="Stud. Mycol.">
        <title>101 Dothideomycetes genomes: a test case for predicting lifestyles and emergence of pathogens.</title>
        <authorList>
            <person name="Haridas S."/>
            <person name="Albert R."/>
            <person name="Binder M."/>
            <person name="Bloem J."/>
            <person name="Labutti K."/>
            <person name="Salamov A."/>
            <person name="Andreopoulos B."/>
            <person name="Baker S."/>
            <person name="Barry K."/>
            <person name="Bills G."/>
            <person name="Bluhm B."/>
            <person name="Cannon C."/>
            <person name="Castanera R."/>
            <person name="Culley D."/>
            <person name="Daum C."/>
            <person name="Ezra D."/>
            <person name="Gonzalez J."/>
            <person name="Henrissat B."/>
            <person name="Kuo A."/>
            <person name="Liang C."/>
            <person name="Lipzen A."/>
            <person name="Lutzoni F."/>
            <person name="Magnuson J."/>
            <person name="Mondo S."/>
            <person name="Nolan M."/>
            <person name="Ohm R."/>
            <person name="Pangilinan J."/>
            <person name="Park H.-J."/>
            <person name="Ramirez L."/>
            <person name="Alfaro M."/>
            <person name="Sun H."/>
            <person name="Tritt A."/>
            <person name="Yoshinaga Y."/>
            <person name="Zwiers L.-H."/>
            <person name="Turgeon B."/>
            <person name="Goodwin S."/>
            <person name="Spatafora J."/>
            <person name="Crous P."/>
            <person name="Grigoriev I."/>
        </authorList>
    </citation>
    <scope>NUCLEOTIDE SEQUENCE</scope>
    <source>
        <strain evidence="2">CBS 269.34</strain>
    </source>
</reference>
<protein>
    <submittedName>
        <fullName evidence="2">Uncharacterized protein</fullName>
    </submittedName>
</protein>
<dbReference type="PANTHER" id="PTHR42354:SF1">
    <property type="entry name" value="C2H2-TYPE DOMAIN-CONTAINING PROTEIN"/>
    <property type="match status" value="1"/>
</dbReference>
<accession>A0A6A6R9H6</accession>
<feature type="compositionally biased region" description="Pro residues" evidence="1">
    <location>
        <begin position="282"/>
        <end position="291"/>
    </location>
</feature>
<keyword evidence="3" id="KW-1185">Reference proteome</keyword>